<feature type="compositionally biased region" description="Low complexity" evidence="1">
    <location>
        <begin position="580"/>
        <end position="599"/>
    </location>
</feature>
<dbReference type="AlphaFoldDB" id="A0A6G9H437"/>
<protein>
    <submittedName>
        <fullName evidence="4">Lytic transglycosylase domain-containing protein</fullName>
    </submittedName>
</protein>
<dbReference type="SUPFAM" id="SSF53955">
    <property type="entry name" value="Lysozyme-like"/>
    <property type="match status" value="1"/>
</dbReference>
<dbReference type="InterPro" id="IPR023346">
    <property type="entry name" value="Lysozyme-like_dom_sf"/>
</dbReference>
<feature type="region of interest" description="Disordered" evidence="1">
    <location>
        <begin position="42"/>
        <end position="61"/>
    </location>
</feature>
<evidence type="ECO:0000259" key="3">
    <source>
        <dbReference type="Pfam" id="PF13406"/>
    </source>
</evidence>
<feature type="region of interest" description="Disordered" evidence="1">
    <location>
        <begin position="259"/>
        <end position="341"/>
    </location>
</feature>
<feature type="signal peptide" evidence="2">
    <location>
        <begin position="1"/>
        <end position="33"/>
    </location>
</feature>
<name>A0A6G9H437_9ACTN</name>
<dbReference type="RefSeq" id="WP_167033802.1">
    <property type="nucleotide sequence ID" value="NZ_CP050177.1"/>
</dbReference>
<dbReference type="InterPro" id="IPR043426">
    <property type="entry name" value="MltB-like"/>
</dbReference>
<organism evidence="4 5">
    <name type="scientific">Streptomyces liangshanensis</name>
    <dbReference type="NCBI Taxonomy" id="2717324"/>
    <lineage>
        <taxon>Bacteria</taxon>
        <taxon>Bacillati</taxon>
        <taxon>Actinomycetota</taxon>
        <taxon>Actinomycetes</taxon>
        <taxon>Kitasatosporales</taxon>
        <taxon>Streptomycetaceae</taxon>
        <taxon>Streptomyces</taxon>
    </lineage>
</organism>
<dbReference type="Proteomes" id="UP000501179">
    <property type="component" value="Chromosome"/>
</dbReference>
<dbReference type="EMBL" id="CP050177">
    <property type="protein sequence ID" value="QIQ05292.1"/>
    <property type="molecule type" value="Genomic_DNA"/>
</dbReference>
<feature type="compositionally biased region" description="Low complexity" evidence="1">
    <location>
        <begin position="269"/>
        <end position="281"/>
    </location>
</feature>
<evidence type="ECO:0000313" key="4">
    <source>
        <dbReference type="EMBL" id="QIQ05292.1"/>
    </source>
</evidence>
<feature type="chain" id="PRO_5026014162" evidence="2">
    <location>
        <begin position="34"/>
        <end position="599"/>
    </location>
</feature>
<dbReference type="CDD" id="cd13399">
    <property type="entry name" value="Slt35-like"/>
    <property type="match status" value="1"/>
</dbReference>
<feature type="compositionally biased region" description="Pro residues" evidence="1">
    <location>
        <begin position="282"/>
        <end position="338"/>
    </location>
</feature>
<proteinExistence type="predicted"/>
<evidence type="ECO:0000256" key="1">
    <source>
        <dbReference type="SAM" id="MobiDB-lite"/>
    </source>
</evidence>
<dbReference type="PANTHER" id="PTHR30163:SF8">
    <property type="entry name" value="LYTIC MUREIN TRANSGLYCOSYLASE"/>
    <property type="match status" value="1"/>
</dbReference>
<dbReference type="GO" id="GO:0009253">
    <property type="term" value="P:peptidoglycan catabolic process"/>
    <property type="evidence" value="ECO:0007669"/>
    <property type="project" value="TreeGrafter"/>
</dbReference>
<dbReference type="Gene3D" id="1.10.530.10">
    <property type="match status" value="1"/>
</dbReference>
<evidence type="ECO:0000256" key="2">
    <source>
        <dbReference type="SAM" id="SignalP"/>
    </source>
</evidence>
<feature type="region of interest" description="Disordered" evidence="1">
    <location>
        <begin position="563"/>
        <end position="599"/>
    </location>
</feature>
<dbReference type="GO" id="GO:0008933">
    <property type="term" value="F:peptidoglycan lytic transglycosylase activity"/>
    <property type="evidence" value="ECO:0007669"/>
    <property type="project" value="TreeGrafter"/>
</dbReference>
<dbReference type="Pfam" id="PF13406">
    <property type="entry name" value="SLT_2"/>
    <property type="match status" value="1"/>
</dbReference>
<keyword evidence="2" id="KW-0732">Signal</keyword>
<keyword evidence="5" id="KW-1185">Reference proteome</keyword>
<feature type="domain" description="Transglycosylase SLT" evidence="3">
    <location>
        <begin position="177"/>
        <end position="221"/>
    </location>
</feature>
<dbReference type="InterPro" id="IPR031304">
    <property type="entry name" value="SLT_2"/>
</dbReference>
<dbReference type="KEGG" id="slia:HA039_26100"/>
<accession>A0A6G9H437</accession>
<sequence length="599" mass="60101">MAVPFGSRLRRGATTTAVAAVAIAALSASQAPGAVLGLPGGGTQAADAANPPGTPATGNSPYYTDLPPLNPPDKPLVSIDLPAAKGPAEAGIPATVLDAYKKAEQALAETRPDCRLPWQLLAAIGKVESGQARGGAVDAAGTSTPPILGPVLNGVGFANIPDTDNGAYDGDSTHDRAVGPMQFIPSTWATSGQDGNGDGRKDPNNIYDAALAAGYYLCAAGRDLTVDDDLDKAILSYNHSQDYLNTVRSWLEYYRKGTHEVPNGSGVLPSTDTPTGTVPTTPATPPPSTPPVTGPPSSPGTPPPSRPPTTPPATPPTTPPANPPTTPPTKPPTKPPAKPSVVTHLEKAGTGTFTTVAGSLFPGRAAVLAEDKAGKPVAKAEITFTIAGDTDARFVPDATTVTVVTGTDGMAIAPQLKAGEKAGTFVVRATSSVAQVPGLTWTTTVTARPVDALARTGTEDLTAVAGAQFADPVAVKATAKGTAVSGVGVTASVITSADDPTAPAGGPYFKGADNTKLRTLTGLTTGPDGVLQLPAFFADTDAGTFVLRLRTDNGVTLDITVKVTAAPPTDPPADPDGPSDDPSGTPSSSPSASPSTPAA</sequence>
<gene>
    <name evidence="4" type="ORF">HA039_26100</name>
</gene>
<reference evidence="4 5" key="1">
    <citation type="submission" date="2020-03" db="EMBL/GenBank/DDBJ databases">
        <title>A novel species.</title>
        <authorList>
            <person name="Gao J."/>
        </authorList>
    </citation>
    <scope>NUCLEOTIDE SEQUENCE [LARGE SCALE GENOMIC DNA]</scope>
    <source>
        <strain evidence="4 5">QMT-12</strain>
    </source>
</reference>
<evidence type="ECO:0000313" key="5">
    <source>
        <dbReference type="Proteomes" id="UP000501179"/>
    </source>
</evidence>
<dbReference type="PANTHER" id="PTHR30163">
    <property type="entry name" value="MEMBRANE-BOUND LYTIC MUREIN TRANSGLYCOSYLASE B"/>
    <property type="match status" value="1"/>
</dbReference>